<dbReference type="CDD" id="cd00052">
    <property type="entry name" value="EH"/>
    <property type="match status" value="3"/>
</dbReference>
<dbReference type="GO" id="GO:0016197">
    <property type="term" value="P:endosomal transport"/>
    <property type="evidence" value="ECO:0007669"/>
    <property type="project" value="TreeGrafter"/>
</dbReference>
<dbReference type="PANTHER" id="PTHR11216:SF54">
    <property type="entry name" value="EPIDERMAL GROWTH FACTOR RECEPTOR SUBSTRATE 15"/>
    <property type="match status" value="1"/>
</dbReference>
<dbReference type="PROSITE" id="PS50031">
    <property type="entry name" value="EH"/>
    <property type="match status" value="3"/>
</dbReference>
<evidence type="ECO:0000259" key="5">
    <source>
        <dbReference type="PROSITE" id="PS50222"/>
    </source>
</evidence>
<dbReference type="AlphaFoldDB" id="A0A9D3MPE5"/>
<evidence type="ECO:0000256" key="3">
    <source>
        <dbReference type="SAM" id="MobiDB-lite"/>
    </source>
</evidence>
<evidence type="ECO:0000256" key="2">
    <source>
        <dbReference type="ARBA" id="ARBA00022837"/>
    </source>
</evidence>
<accession>A0A9D3MPE5</accession>
<dbReference type="EMBL" id="JAFIRN010000004">
    <property type="protein sequence ID" value="KAG5850103.1"/>
    <property type="molecule type" value="Genomic_DNA"/>
</dbReference>
<dbReference type="SMART" id="SM00054">
    <property type="entry name" value="EFh"/>
    <property type="match status" value="4"/>
</dbReference>
<dbReference type="GO" id="GO:0030132">
    <property type="term" value="C:clathrin coat of coated pit"/>
    <property type="evidence" value="ECO:0007669"/>
    <property type="project" value="TreeGrafter"/>
</dbReference>
<evidence type="ECO:0000313" key="6">
    <source>
        <dbReference type="EMBL" id="KAG5850103.1"/>
    </source>
</evidence>
<dbReference type="InterPro" id="IPR000261">
    <property type="entry name" value="EH_dom"/>
</dbReference>
<evidence type="ECO:0008006" key="8">
    <source>
        <dbReference type="Google" id="ProtNLM"/>
    </source>
</evidence>
<comment type="caution">
    <text evidence="6">The sequence shown here is derived from an EMBL/GenBank/DDBJ whole genome shotgun (WGS) entry which is preliminary data.</text>
</comment>
<dbReference type="GO" id="GO:0005509">
    <property type="term" value="F:calcium ion binding"/>
    <property type="evidence" value="ECO:0007669"/>
    <property type="project" value="InterPro"/>
</dbReference>
<feature type="compositionally biased region" description="Low complexity" evidence="3">
    <location>
        <begin position="942"/>
        <end position="960"/>
    </location>
</feature>
<feature type="domain" description="EF-hand" evidence="5">
    <location>
        <begin position="158"/>
        <end position="193"/>
    </location>
</feature>
<dbReference type="InterPro" id="IPR011992">
    <property type="entry name" value="EF-hand-dom_pair"/>
</dbReference>
<dbReference type="InterPro" id="IPR018247">
    <property type="entry name" value="EF_Hand_1_Ca_BS"/>
</dbReference>
<feature type="compositionally biased region" description="Basic and acidic residues" evidence="3">
    <location>
        <begin position="639"/>
        <end position="649"/>
    </location>
</feature>
<feature type="domain" description="EF-hand" evidence="5">
    <location>
        <begin position="223"/>
        <end position="258"/>
    </location>
</feature>
<dbReference type="InterPro" id="IPR003903">
    <property type="entry name" value="UIM_dom"/>
</dbReference>
<feature type="compositionally biased region" description="Low complexity" evidence="3">
    <location>
        <begin position="650"/>
        <end position="660"/>
    </location>
</feature>
<reference evidence="6" key="1">
    <citation type="submission" date="2021-01" db="EMBL/GenBank/DDBJ databases">
        <title>A chromosome-scale assembly of European eel, Anguilla anguilla.</title>
        <authorList>
            <person name="Henkel C."/>
            <person name="Jong-Raadsen S.A."/>
            <person name="Dufour S."/>
            <person name="Weltzien F.-A."/>
            <person name="Palstra A.P."/>
            <person name="Pelster B."/>
            <person name="Spaink H.P."/>
            <person name="Van Den Thillart G.E."/>
            <person name="Jansen H."/>
            <person name="Zahm M."/>
            <person name="Klopp C."/>
            <person name="Cedric C."/>
            <person name="Louis A."/>
            <person name="Berthelot C."/>
            <person name="Parey E."/>
            <person name="Roest Crollius H."/>
            <person name="Montfort J."/>
            <person name="Robinson-Rechavi M."/>
            <person name="Bucao C."/>
            <person name="Bouchez O."/>
            <person name="Gislard M."/>
            <person name="Lluch J."/>
            <person name="Milhes M."/>
            <person name="Lampietro C."/>
            <person name="Lopez Roques C."/>
            <person name="Donnadieu C."/>
            <person name="Braasch I."/>
            <person name="Desvignes T."/>
            <person name="Postlethwait J."/>
            <person name="Bobe J."/>
            <person name="Guiguen Y."/>
            <person name="Dirks R."/>
        </authorList>
    </citation>
    <scope>NUCLEOTIDE SEQUENCE</scope>
    <source>
        <strain evidence="6">Tag_6206</strain>
        <tissue evidence="6">Liver</tissue>
    </source>
</reference>
<name>A0A9D3MPE5_ANGAN</name>
<keyword evidence="2" id="KW-0106">Calcium</keyword>
<proteinExistence type="predicted"/>
<protein>
    <recommendedName>
        <fullName evidence="8">Epidermal growth factor receptor pathway substrate 15</fullName>
    </recommendedName>
</protein>
<feature type="compositionally biased region" description="Basic and acidic residues" evidence="3">
    <location>
        <begin position="356"/>
        <end position="369"/>
    </location>
</feature>
<feature type="region of interest" description="Disordered" evidence="3">
    <location>
        <begin position="199"/>
        <end position="220"/>
    </location>
</feature>
<dbReference type="Gene3D" id="1.10.238.10">
    <property type="entry name" value="EF-hand"/>
    <property type="match status" value="3"/>
</dbReference>
<dbReference type="Gene3D" id="1.10.287.1490">
    <property type="match status" value="1"/>
</dbReference>
<feature type="compositionally biased region" description="Basic and acidic residues" evidence="3">
    <location>
        <begin position="962"/>
        <end position="976"/>
    </location>
</feature>
<keyword evidence="1" id="KW-0479">Metal-binding</keyword>
<evidence type="ECO:0000259" key="4">
    <source>
        <dbReference type="PROSITE" id="PS50031"/>
    </source>
</evidence>
<dbReference type="GO" id="GO:0006897">
    <property type="term" value="P:endocytosis"/>
    <property type="evidence" value="ECO:0007669"/>
    <property type="project" value="TreeGrafter"/>
</dbReference>
<dbReference type="Proteomes" id="UP001044222">
    <property type="component" value="Unassembled WGS sequence"/>
</dbReference>
<feature type="domain" description="EH" evidence="4">
    <location>
        <begin position="126"/>
        <end position="217"/>
    </location>
</feature>
<feature type="domain" description="EH" evidence="4">
    <location>
        <begin position="13"/>
        <end position="97"/>
    </location>
</feature>
<gene>
    <name evidence="6" type="ORF">ANANG_G00078680</name>
</gene>
<sequence length="1018" mass="110950">MAASLSLTQLSSGNPVYDNYYRQVDPSGSGRVAAADAALFLKKSGLADLVLGRIWDLADAERKGSLNKQQFFIALRLVACAQNGLEVALKSLGVPVPPPKFHDTSSPLLPPGGAPVDGPWMVKSEEKIKYDLIFESLAPVGGMLSGEKVKPVLLNSKLPVDVLGRVWELSDIDKDGMLDRDEFAVAMYLVYRALEQEQGRSSHGGSKAQPPKPPPNQWVVSPVDKAKYDELFTKTDGDMDGLVSGPEVRDIFLKTGLPSATLARIWELCDISDMGKLTREQFALALHLINQKLSKGLDPPQALTPEMIPPSDRLVRRQSNTVTGLSADFSAIKELDTLSNEIVDLQREKSSVEQEIKEKEESIRQRSSEVQDLQEEVQREGGELQRLQSQRQEIQEVLDQLDVQKAALEEQLGQIRQQCSQENQTIASLQAEHVEQEQKIVEYEEELVRAQEELRRLQQEATRMQEKVEATRAQLSPLQASVKDSYTEVSQVQQKLSDLRVEDRDVTMQLGWQKHLLEEPVLVNGATEEAHAQSPEKPPEQPPEQPQEQLLELQPEQLLEQPLELQPEQALELQPEQQQEQPQEQQQQQQEEGESPKPPVEQEPVPVVEEDLYCSAPPIAWPQDILESGSSSSLAEISPEVKEEKEESPKASTPKLVGSPEPEKGPEPEPAQPPQTSPPTVPGLDFFQADPFTDHDPFKDDPFAKVDVSDPFGGDPFKGTDPFAADSFFKQPSGDPFTSADPFGGTASPPDPDLFSGPLSNAAGPDPFASSLDSLAGGDPFGGKANSAGNPDPFAAKTADAADADPFASAAGPMGGPDPFSSSSPPGLDGPTKDLGSVANDPFAPGGTAVNVSSDQADPFAAVFGNETFGGGFADFSALSKSNGADPFSPSPALSNKNLFKEDSQSGGARRKRSTISRSESSDSFHRRAPFLPQGPGDVPSQPAKDAAPDPFAPSSPQQPLRDPDRFASFDKYPTEEDMIEWAKRESEREERERLARLTQQEQEDLELAIALSKSELS</sequence>
<feature type="compositionally biased region" description="Low complexity" evidence="3">
    <location>
        <begin position="791"/>
        <end position="830"/>
    </location>
</feature>
<keyword evidence="7" id="KW-1185">Reference proteome</keyword>
<feature type="compositionally biased region" description="Low complexity" evidence="3">
    <location>
        <begin position="625"/>
        <end position="638"/>
    </location>
</feature>
<dbReference type="PROSITE" id="PS50330">
    <property type="entry name" value="UIM"/>
    <property type="match status" value="2"/>
</dbReference>
<dbReference type="SMART" id="SM00027">
    <property type="entry name" value="EH"/>
    <property type="match status" value="3"/>
</dbReference>
<dbReference type="SUPFAM" id="SSF47473">
    <property type="entry name" value="EF-hand"/>
    <property type="match status" value="3"/>
</dbReference>
<dbReference type="SUPFAM" id="SSF90257">
    <property type="entry name" value="Myosin rod fragments"/>
    <property type="match status" value="1"/>
</dbReference>
<dbReference type="PROSITE" id="PS00018">
    <property type="entry name" value="EF_HAND_1"/>
    <property type="match status" value="2"/>
</dbReference>
<feature type="compositionally biased region" description="Basic and acidic residues" evidence="3">
    <location>
        <begin position="692"/>
        <end position="708"/>
    </location>
</feature>
<dbReference type="PANTHER" id="PTHR11216">
    <property type="entry name" value="EH DOMAIN"/>
    <property type="match status" value="1"/>
</dbReference>
<dbReference type="Pfam" id="PF12763">
    <property type="entry name" value="EH"/>
    <property type="match status" value="3"/>
</dbReference>
<dbReference type="PROSITE" id="PS50222">
    <property type="entry name" value="EF_HAND_2"/>
    <property type="match status" value="2"/>
</dbReference>
<feature type="compositionally biased region" description="Low complexity" evidence="3">
    <location>
        <begin position="546"/>
        <end position="590"/>
    </location>
</feature>
<feature type="region of interest" description="Disordered" evidence="3">
    <location>
        <begin position="356"/>
        <end position="376"/>
    </location>
</feature>
<feature type="region of interest" description="Disordered" evidence="3">
    <location>
        <begin position="875"/>
        <end position="976"/>
    </location>
</feature>
<dbReference type="FunFam" id="1.10.238.10:FF:000074">
    <property type="entry name" value="epidermal growth factor receptor substrate 15 isoform X1"/>
    <property type="match status" value="1"/>
</dbReference>
<dbReference type="GO" id="GO:0045296">
    <property type="term" value="F:cadherin binding"/>
    <property type="evidence" value="ECO:0007669"/>
    <property type="project" value="TreeGrafter"/>
</dbReference>
<feature type="domain" description="EH" evidence="4">
    <location>
        <begin position="224"/>
        <end position="314"/>
    </location>
</feature>
<organism evidence="6 7">
    <name type="scientific">Anguilla anguilla</name>
    <name type="common">European freshwater eel</name>
    <name type="synonym">Muraena anguilla</name>
    <dbReference type="NCBI Taxonomy" id="7936"/>
    <lineage>
        <taxon>Eukaryota</taxon>
        <taxon>Metazoa</taxon>
        <taxon>Chordata</taxon>
        <taxon>Craniata</taxon>
        <taxon>Vertebrata</taxon>
        <taxon>Euteleostomi</taxon>
        <taxon>Actinopterygii</taxon>
        <taxon>Neopterygii</taxon>
        <taxon>Teleostei</taxon>
        <taxon>Anguilliformes</taxon>
        <taxon>Anguillidae</taxon>
        <taxon>Anguilla</taxon>
    </lineage>
</organism>
<dbReference type="InterPro" id="IPR002048">
    <property type="entry name" value="EF_hand_dom"/>
</dbReference>
<feature type="region of interest" description="Disordered" evidence="3">
    <location>
        <begin position="517"/>
        <end position="852"/>
    </location>
</feature>
<feature type="compositionally biased region" description="Pro residues" evidence="3">
    <location>
        <begin position="668"/>
        <end position="681"/>
    </location>
</feature>
<evidence type="ECO:0000256" key="1">
    <source>
        <dbReference type="ARBA" id="ARBA00022723"/>
    </source>
</evidence>
<evidence type="ECO:0000313" key="7">
    <source>
        <dbReference type="Proteomes" id="UP001044222"/>
    </source>
</evidence>